<dbReference type="EMBL" id="JADEYS010000002">
    <property type="protein sequence ID" value="MBE9396261.1"/>
    <property type="molecule type" value="Genomic_DNA"/>
</dbReference>
<keyword evidence="1" id="KW-0472">Membrane</keyword>
<dbReference type="Proteomes" id="UP000640333">
    <property type="component" value="Unassembled WGS sequence"/>
</dbReference>
<keyword evidence="1" id="KW-1133">Transmembrane helix</keyword>
<dbReference type="RefSeq" id="WP_193951807.1">
    <property type="nucleotide sequence ID" value="NZ_JADEYS010000002.1"/>
</dbReference>
<keyword evidence="3" id="KW-1185">Reference proteome</keyword>
<dbReference type="AlphaFoldDB" id="A0A8J7FAR2"/>
<reference evidence="2" key="1">
    <citation type="submission" date="2020-10" db="EMBL/GenBank/DDBJ databases">
        <title>Bacterium isolated from coastal waters sediment.</title>
        <authorList>
            <person name="Chen R.-J."/>
            <person name="Lu D.-C."/>
            <person name="Zhu K.-L."/>
            <person name="Du Z.-J."/>
        </authorList>
    </citation>
    <scope>NUCLEOTIDE SEQUENCE</scope>
    <source>
        <strain evidence="2">N1Y112</strain>
    </source>
</reference>
<name>A0A8J7FAR2_9GAMM</name>
<sequence>MVIWTDAELWVFAALIGMVVLKLWTVWHVSIKAQADKVGKLIFLGLIAGLTLFGIGAKTYISIMMGV</sequence>
<evidence type="ECO:0000256" key="1">
    <source>
        <dbReference type="SAM" id="Phobius"/>
    </source>
</evidence>
<protein>
    <submittedName>
        <fullName evidence="2">Uncharacterized protein</fullName>
    </submittedName>
</protein>
<feature type="transmembrane region" description="Helical" evidence="1">
    <location>
        <begin position="12"/>
        <end position="29"/>
    </location>
</feature>
<accession>A0A8J7FAR2</accession>
<evidence type="ECO:0000313" key="3">
    <source>
        <dbReference type="Proteomes" id="UP000640333"/>
    </source>
</evidence>
<feature type="transmembrane region" description="Helical" evidence="1">
    <location>
        <begin position="41"/>
        <end position="61"/>
    </location>
</feature>
<proteinExistence type="predicted"/>
<gene>
    <name evidence="2" type="ORF">IOQ59_03175</name>
</gene>
<evidence type="ECO:0000313" key="2">
    <source>
        <dbReference type="EMBL" id="MBE9396261.1"/>
    </source>
</evidence>
<comment type="caution">
    <text evidence="2">The sequence shown here is derived from an EMBL/GenBank/DDBJ whole genome shotgun (WGS) entry which is preliminary data.</text>
</comment>
<keyword evidence="1" id="KW-0812">Transmembrane</keyword>
<organism evidence="2 3">
    <name type="scientific">Pontibacterium sinense</name>
    <dbReference type="NCBI Taxonomy" id="2781979"/>
    <lineage>
        <taxon>Bacteria</taxon>
        <taxon>Pseudomonadati</taxon>
        <taxon>Pseudomonadota</taxon>
        <taxon>Gammaproteobacteria</taxon>
        <taxon>Oceanospirillales</taxon>
        <taxon>Oceanospirillaceae</taxon>
        <taxon>Pontibacterium</taxon>
    </lineage>
</organism>